<sequence>MLVSNQVILQIESDQDQVGRVFDIQSSLTNAVLIISQNN</sequence>
<dbReference type="AlphaFoldDB" id="A0A0G8BZ95"/>
<reference evidence="2" key="2">
    <citation type="submission" date="2015-04" db="EMBL/GenBank/DDBJ databases">
        <title>Draft Genome Sequences of Eight Spore-Forming Food Isolates of Bacillus cereus Genome sequencing.</title>
        <authorList>
            <person name="Krawcyk A.O."/>
            <person name="de Jong A."/>
            <person name="Eijlander R.T."/>
            <person name="Berendsen E.M."/>
            <person name="Holsappel S."/>
            <person name="Wells-Bennik M."/>
            <person name="Kuipers O.P."/>
        </authorList>
    </citation>
    <scope>NUCLEOTIDE SEQUENCE [LARGE SCALE GENOMIC DNA]</scope>
    <source>
        <strain evidence="2">B4147</strain>
    </source>
</reference>
<accession>A0A0G8BZ95</accession>
<protein>
    <submittedName>
        <fullName evidence="1">Uncharacterized protein</fullName>
    </submittedName>
</protein>
<dbReference type="Proteomes" id="UP000035350">
    <property type="component" value="Unassembled WGS sequence"/>
</dbReference>
<evidence type="ECO:0000313" key="1">
    <source>
        <dbReference type="EMBL" id="KKZ92912.1"/>
    </source>
</evidence>
<organism evidence="1 2">
    <name type="scientific">Bacillus wiedmannii</name>
    <dbReference type="NCBI Taxonomy" id="1890302"/>
    <lineage>
        <taxon>Bacteria</taxon>
        <taxon>Bacillati</taxon>
        <taxon>Bacillota</taxon>
        <taxon>Bacilli</taxon>
        <taxon>Bacillales</taxon>
        <taxon>Bacillaceae</taxon>
        <taxon>Bacillus</taxon>
        <taxon>Bacillus cereus group</taxon>
    </lineage>
</organism>
<name>A0A0G8BZ95_9BACI</name>
<gene>
    <name evidence="1" type="ORF">B4147_2148</name>
</gene>
<evidence type="ECO:0000313" key="2">
    <source>
        <dbReference type="Proteomes" id="UP000035350"/>
    </source>
</evidence>
<reference evidence="1 2" key="1">
    <citation type="journal article" date="2015" name="Genome Announc.">
        <title>Next-Generation Whole-Genome Sequencing of Eight Strains of Bacillus cereus, Isolated from Food.</title>
        <authorList>
            <person name="Krawczyk A.O."/>
            <person name="de Jong A."/>
            <person name="Eijlander R.T."/>
            <person name="Berendsen E.M."/>
            <person name="Holsappel S."/>
            <person name="Wells-Bennik M.H."/>
            <person name="Kuipers O.P."/>
        </authorList>
    </citation>
    <scope>NUCLEOTIDE SEQUENCE [LARGE SCALE GENOMIC DNA]</scope>
    <source>
        <strain evidence="1 2">B4147</strain>
    </source>
</reference>
<proteinExistence type="predicted"/>
<dbReference type="EMBL" id="LCYN01000031">
    <property type="protein sequence ID" value="KKZ92912.1"/>
    <property type="molecule type" value="Genomic_DNA"/>
</dbReference>
<comment type="caution">
    <text evidence="1">The sequence shown here is derived from an EMBL/GenBank/DDBJ whole genome shotgun (WGS) entry which is preliminary data.</text>
</comment>
<dbReference type="PATRIC" id="fig|1396.428.peg.6008"/>